<accession>C7NCI7</accession>
<feature type="chain" id="PRO_5002980976" evidence="2">
    <location>
        <begin position="20"/>
        <end position="146"/>
    </location>
</feature>
<name>C7NCI7_LEPBD</name>
<dbReference type="KEGG" id="lba:Lebu_1971"/>
<feature type="signal peptide" evidence="2">
    <location>
        <begin position="1"/>
        <end position="19"/>
    </location>
</feature>
<dbReference type="EMBL" id="CP001685">
    <property type="protein sequence ID" value="ACV39833.1"/>
    <property type="molecule type" value="Genomic_DNA"/>
</dbReference>
<proteinExistence type="predicted"/>
<feature type="region of interest" description="Disordered" evidence="1">
    <location>
        <begin position="117"/>
        <end position="146"/>
    </location>
</feature>
<evidence type="ECO:0000256" key="1">
    <source>
        <dbReference type="SAM" id="MobiDB-lite"/>
    </source>
</evidence>
<keyword evidence="2" id="KW-0732">Signal</keyword>
<feature type="compositionally biased region" description="Polar residues" evidence="1">
    <location>
        <begin position="117"/>
        <end position="130"/>
    </location>
</feature>
<dbReference type="Proteomes" id="UP000001910">
    <property type="component" value="Chromosome"/>
</dbReference>
<keyword evidence="4" id="KW-1185">Reference proteome</keyword>
<dbReference type="OrthoDB" id="82368at2"/>
<dbReference type="HOGENOM" id="CLU_1711020_0_0_0"/>
<evidence type="ECO:0000256" key="2">
    <source>
        <dbReference type="SAM" id="SignalP"/>
    </source>
</evidence>
<feature type="compositionally biased region" description="Acidic residues" evidence="1">
    <location>
        <begin position="131"/>
        <end position="140"/>
    </location>
</feature>
<dbReference type="AlphaFoldDB" id="C7NCI7"/>
<dbReference type="STRING" id="523794.Lebu_1971"/>
<dbReference type="eggNOG" id="ENOG502ZT7X">
    <property type="taxonomic scope" value="Bacteria"/>
</dbReference>
<reference evidence="3 4" key="1">
    <citation type="journal article" date="2009" name="Stand. Genomic Sci.">
        <title>Complete genome sequence of Leptotrichia buccalis type strain (C-1013-b).</title>
        <authorList>
            <person name="Ivanova N."/>
            <person name="Gronow S."/>
            <person name="Lapidus A."/>
            <person name="Copeland A."/>
            <person name="Glavina Del Rio T."/>
            <person name="Nolan M."/>
            <person name="Lucas S."/>
            <person name="Chen F."/>
            <person name="Tice H."/>
            <person name="Cheng J.F."/>
            <person name="Saunders E."/>
            <person name="Bruce D."/>
            <person name="Goodwin L."/>
            <person name="Brettin T."/>
            <person name="Detter J.C."/>
            <person name="Han C."/>
            <person name="Pitluck S."/>
            <person name="Mikhailova N."/>
            <person name="Pati A."/>
            <person name="Mavrommatis K."/>
            <person name="Chen A."/>
            <person name="Palaniappan K."/>
            <person name="Land M."/>
            <person name="Hauser L."/>
            <person name="Chang Y.J."/>
            <person name="Jeffries C.D."/>
            <person name="Chain P."/>
            <person name="Rohde C."/>
            <person name="Goker M."/>
            <person name="Bristow J."/>
            <person name="Eisen J.A."/>
            <person name="Markowitz V."/>
            <person name="Hugenholtz P."/>
            <person name="Kyrpides N.C."/>
            <person name="Klenk H.P."/>
        </authorList>
    </citation>
    <scope>NUCLEOTIDE SEQUENCE [LARGE SCALE GENOMIC DNA]</scope>
    <source>
        <strain evidence="4">ATCC 14201 / DSM 1135 / JCM 12969 / NCTC 10249 / C-1013-b</strain>
    </source>
</reference>
<organism evidence="3 4">
    <name type="scientific">Leptotrichia buccalis (strain ATCC 14201 / DSM 1135 / JCM 12969 / NCTC 10249 / C-1013-b)</name>
    <dbReference type="NCBI Taxonomy" id="523794"/>
    <lineage>
        <taxon>Bacteria</taxon>
        <taxon>Fusobacteriati</taxon>
        <taxon>Fusobacteriota</taxon>
        <taxon>Fusobacteriia</taxon>
        <taxon>Fusobacteriales</taxon>
        <taxon>Leptotrichiaceae</taxon>
        <taxon>Leptotrichia</taxon>
    </lineage>
</organism>
<gene>
    <name evidence="3" type="ordered locus">Lebu_1971</name>
</gene>
<evidence type="ECO:0000313" key="4">
    <source>
        <dbReference type="Proteomes" id="UP000001910"/>
    </source>
</evidence>
<protein>
    <submittedName>
        <fullName evidence="3">Uncharacterized protein</fullName>
    </submittedName>
</protein>
<dbReference type="RefSeq" id="WP_015770171.1">
    <property type="nucleotide sequence ID" value="NC_013192.1"/>
</dbReference>
<evidence type="ECO:0000313" key="3">
    <source>
        <dbReference type="EMBL" id="ACV39833.1"/>
    </source>
</evidence>
<sequence length="146" mass="16346">MKKLLLMAMMLIMSTIGLAANKAINRVYEGDYSRSTNTFVYEKDNLIFPNKLLNYTVKDDTGLLDGIYDFMAKKYGVTSEDSVTFNVQGIVSKDGVLTIKKIINYRIPEYRLHSAETYSTPSVPSTGTESDTQEDSEINNDSDSSN</sequence>